<evidence type="ECO:0000256" key="1">
    <source>
        <dbReference type="ARBA" id="ARBA00007177"/>
    </source>
</evidence>
<dbReference type="InterPro" id="IPR002669">
    <property type="entry name" value="UreD"/>
</dbReference>
<dbReference type="GO" id="GO:0016151">
    <property type="term" value="F:nickel cation binding"/>
    <property type="evidence" value="ECO:0007669"/>
    <property type="project" value="UniProtKB-UniRule"/>
</dbReference>
<dbReference type="GO" id="GO:0005737">
    <property type="term" value="C:cytoplasm"/>
    <property type="evidence" value="ECO:0007669"/>
    <property type="project" value="UniProtKB-SubCell"/>
</dbReference>
<keyword evidence="2 3" id="KW-0143">Chaperone</keyword>
<accession>A0A964T7D7</accession>
<organism evidence="4 5">
    <name type="scientific">Propylenella binzhouense</name>
    <dbReference type="NCBI Taxonomy" id="2555902"/>
    <lineage>
        <taxon>Bacteria</taxon>
        <taxon>Pseudomonadati</taxon>
        <taxon>Pseudomonadota</taxon>
        <taxon>Alphaproteobacteria</taxon>
        <taxon>Hyphomicrobiales</taxon>
        <taxon>Propylenellaceae</taxon>
        <taxon>Propylenella</taxon>
    </lineage>
</organism>
<evidence type="ECO:0000313" key="5">
    <source>
        <dbReference type="Proteomes" id="UP000773614"/>
    </source>
</evidence>
<evidence type="ECO:0000313" key="4">
    <source>
        <dbReference type="EMBL" id="MYZ49800.1"/>
    </source>
</evidence>
<dbReference type="RefSeq" id="WP_161142139.1">
    <property type="nucleotide sequence ID" value="NZ_SPKJ01000096.1"/>
</dbReference>
<dbReference type="EMBL" id="SPKJ01000096">
    <property type="protein sequence ID" value="MYZ49800.1"/>
    <property type="molecule type" value="Genomic_DNA"/>
</dbReference>
<reference evidence="4" key="1">
    <citation type="submission" date="2019-03" db="EMBL/GenBank/DDBJ databases">
        <title>Afifella sp. nov., isolated from activated sludge.</title>
        <authorList>
            <person name="Li Q."/>
            <person name="Liu Y."/>
        </authorList>
    </citation>
    <scope>NUCLEOTIDE SEQUENCE</scope>
    <source>
        <strain evidence="4">L72</strain>
    </source>
</reference>
<dbReference type="Proteomes" id="UP000773614">
    <property type="component" value="Unassembled WGS sequence"/>
</dbReference>
<comment type="similarity">
    <text evidence="1 3">Belongs to the UreD family.</text>
</comment>
<gene>
    <name evidence="3" type="primary">ureD</name>
    <name evidence="4" type="ORF">E4O86_19005</name>
</gene>
<dbReference type="PANTHER" id="PTHR33643:SF1">
    <property type="entry name" value="UREASE ACCESSORY PROTEIN D"/>
    <property type="match status" value="1"/>
</dbReference>
<proteinExistence type="inferred from homology"/>
<dbReference type="AlphaFoldDB" id="A0A964T7D7"/>
<sequence length="280" mass="29699">MPFAAISPSDPAPGPRLQRTYGRAAIAFKADGARTRLDRLFQEGAAKIRLPRAPAGAPPQAVLINTAGGLTGGDRLAYEVALRAGCRATLTTQACEKIYRASGGEAEIGTALRLAAGSRLDWLPQEAILFDGARLSRRLDAELAADASLLAVEAAVFGRHAMGEEIGRGLLRDRWRIRRGGELIFADDLRLDWSEADLLRRPAVLDGARAAATVLYVGEDAEARLEDVRSALGGAGAASAWRGKLVARIAAEDGASLRRALLPALARLAPGAAFPRIWHV</sequence>
<comment type="function">
    <text evidence="3">Required for maturation of urease via the functional incorporation of the urease nickel metallocenter.</text>
</comment>
<evidence type="ECO:0000256" key="3">
    <source>
        <dbReference type="HAMAP-Rule" id="MF_01384"/>
    </source>
</evidence>
<comment type="subcellular location">
    <subcellularLocation>
        <location evidence="3">Cytoplasm</location>
    </subcellularLocation>
</comment>
<dbReference type="Pfam" id="PF01774">
    <property type="entry name" value="UreD"/>
    <property type="match status" value="1"/>
</dbReference>
<comment type="subunit">
    <text evidence="3">UreD, UreF and UreG form a complex that acts as a GTP-hydrolysis-dependent molecular chaperone, activating the urease apoprotein by helping to assemble the nickel containing metallocenter of UreC. The UreE protein probably delivers the nickel.</text>
</comment>
<dbReference type="OrthoDB" id="9798842at2"/>
<comment type="caution">
    <text evidence="4">The sequence shown here is derived from an EMBL/GenBank/DDBJ whole genome shotgun (WGS) entry which is preliminary data.</text>
</comment>
<protein>
    <recommendedName>
        <fullName evidence="3">Urease accessory protein UreD</fullName>
    </recommendedName>
</protein>
<dbReference type="HAMAP" id="MF_01384">
    <property type="entry name" value="UreD"/>
    <property type="match status" value="1"/>
</dbReference>
<name>A0A964T7D7_9HYPH</name>
<keyword evidence="3" id="KW-0996">Nickel insertion</keyword>
<keyword evidence="3" id="KW-0963">Cytoplasm</keyword>
<keyword evidence="5" id="KW-1185">Reference proteome</keyword>
<dbReference type="PANTHER" id="PTHR33643">
    <property type="entry name" value="UREASE ACCESSORY PROTEIN D"/>
    <property type="match status" value="1"/>
</dbReference>
<evidence type="ECO:0000256" key="2">
    <source>
        <dbReference type="ARBA" id="ARBA00023186"/>
    </source>
</evidence>